<keyword evidence="8" id="KW-0067">ATP-binding</keyword>
<evidence type="ECO:0000256" key="6">
    <source>
        <dbReference type="ARBA" id="ARBA00022741"/>
    </source>
</evidence>
<evidence type="ECO:0000256" key="7">
    <source>
        <dbReference type="ARBA" id="ARBA00022777"/>
    </source>
</evidence>
<dbReference type="PANTHER" id="PTHR20858:SF17">
    <property type="entry name" value="HYDROXYMETHYLPYRIMIDINE_PHOSPHOMETHYLPYRIMIDINE KINASE THI20-RELATED"/>
    <property type="match status" value="1"/>
</dbReference>
<dbReference type="EMBL" id="JXYS01000031">
    <property type="protein sequence ID" value="KJF17729.1"/>
    <property type="molecule type" value="Genomic_DNA"/>
</dbReference>
<evidence type="ECO:0000313" key="11">
    <source>
        <dbReference type="EMBL" id="KJF17729.1"/>
    </source>
</evidence>
<evidence type="ECO:0000256" key="4">
    <source>
        <dbReference type="ARBA" id="ARBA00004769"/>
    </source>
</evidence>
<keyword evidence="6" id="KW-0547">Nucleotide-binding</keyword>
<dbReference type="GO" id="GO:0005524">
    <property type="term" value="F:ATP binding"/>
    <property type="evidence" value="ECO:0007669"/>
    <property type="project" value="UniProtKB-KW"/>
</dbReference>
<dbReference type="Gene3D" id="3.40.1190.20">
    <property type="match status" value="1"/>
</dbReference>
<dbReference type="UniPathway" id="UPA00060">
    <property type="reaction ID" value="UER00138"/>
</dbReference>
<dbReference type="RefSeq" id="WP_052605172.1">
    <property type="nucleotide sequence ID" value="NZ_JXYS01000031.1"/>
</dbReference>
<dbReference type="GO" id="GO:0005829">
    <property type="term" value="C:cytosol"/>
    <property type="evidence" value="ECO:0007669"/>
    <property type="project" value="TreeGrafter"/>
</dbReference>
<dbReference type="GO" id="GO:0008902">
    <property type="term" value="F:hydroxymethylpyrimidine kinase activity"/>
    <property type="evidence" value="ECO:0007669"/>
    <property type="project" value="UniProtKB-EC"/>
</dbReference>
<protein>
    <submittedName>
        <fullName evidence="11">Hydroxymethylpyrimidine/phosphomethylpyrimidine kinase</fullName>
        <ecNumber evidence="11">2.7.1.49</ecNumber>
        <ecNumber evidence="11">2.7.4.7</ecNumber>
    </submittedName>
</protein>
<dbReference type="InterPro" id="IPR029056">
    <property type="entry name" value="Ribokinase-like"/>
</dbReference>
<dbReference type="PATRIC" id="fig|1280514.3.peg.1872"/>
<name>A0A0D8HIN9_9ACTN</name>
<dbReference type="GO" id="GO:0008972">
    <property type="term" value="F:phosphomethylpyrimidine kinase activity"/>
    <property type="evidence" value="ECO:0007669"/>
    <property type="project" value="UniProtKB-EC"/>
</dbReference>
<dbReference type="STRING" id="1280514.AXFE_14370"/>
<proteinExistence type="predicted"/>
<dbReference type="GO" id="GO:0009229">
    <property type="term" value="P:thiamine diphosphate biosynthetic process"/>
    <property type="evidence" value="ECO:0007669"/>
    <property type="project" value="UniProtKB-UniPathway"/>
</dbReference>
<evidence type="ECO:0000256" key="5">
    <source>
        <dbReference type="ARBA" id="ARBA00022679"/>
    </source>
</evidence>
<keyword evidence="5 11" id="KW-0808">Transferase</keyword>
<dbReference type="CDD" id="cd01169">
    <property type="entry name" value="HMPP_kinase"/>
    <property type="match status" value="1"/>
</dbReference>
<evidence type="ECO:0000256" key="1">
    <source>
        <dbReference type="ARBA" id="ARBA00000151"/>
    </source>
</evidence>
<dbReference type="PANTHER" id="PTHR20858">
    <property type="entry name" value="PHOSPHOMETHYLPYRIMIDINE KINASE"/>
    <property type="match status" value="1"/>
</dbReference>
<gene>
    <name evidence="11" type="primary">thiD</name>
    <name evidence="11" type="ORF">AXFE_14370</name>
</gene>
<reference evidence="11 12" key="1">
    <citation type="submission" date="2015-01" db="EMBL/GenBank/DDBJ databases">
        <title>Draft genome of the acidophilic iron oxidizer Acidithrix ferrooxidans strain Py-F3.</title>
        <authorList>
            <person name="Poehlein A."/>
            <person name="Eisen S."/>
            <person name="Schloemann M."/>
            <person name="Johnson B.D."/>
            <person name="Daniel R."/>
            <person name="Muehling M."/>
        </authorList>
    </citation>
    <scope>NUCLEOTIDE SEQUENCE [LARGE SCALE GENOMIC DNA]</scope>
    <source>
        <strain evidence="11 12">Py-F3</strain>
    </source>
</reference>
<keyword evidence="12" id="KW-1185">Reference proteome</keyword>
<evidence type="ECO:0000256" key="2">
    <source>
        <dbReference type="ARBA" id="ARBA00000565"/>
    </source>
</evidence>
<comment type="pathway">
    <text evidence="4">Cofactor biosynthesis; thiamine diphosphate biosynthesis; 4-amino-2-methyl-5-diphosphomethylpyrimidine from 5-amino-1-(5-phospho-D-ribosyl)imidazole: step 3/3.</text>
</comment>
<dbReference type="Proteomes" id="UP000032360">
    <property type="component" value="Unassembled WGS sequence"/>
</dbReference>
<comment type="function">
    <text evidence="3">Catalyzes the phosphorylation of hydroxymethylpyrimidine phosphate (HMP-P) to HMP-PP, and of HMP to HMP-P.</text>
</comment>
<dbReference type="AlphaFoldDB" id="A0A0D8HIN9"/>
<dbReference type="OrthoDB" id="34166at2"/>
<sequence>MYPGTRTPPVALTIAGSDSGGGAGIQADLKAFAANGAYGTSAITAVTAQNTKGVLAIDLMSPLSLYAQIDAVTSDFFVRGSKTGMLGSIELLEIVADFARRGTLPKLIVDPVMIATSGDILSPQSIVSGYREFLLPYAYVVTPNIPEAELLSEIEITNQSEMVRAAQLIHRFGPKYVYIKGGHLEGDESIDIFFDGQNVSNLRTNRIATPNTHGTGCTFSAALAAQIACGQPIDQAIRNAKIYTTKAIMGGSSWALGSGAGPLDHFLWSHPDQF</sequence>
<evidence type="ECO:0000256" key="3">
    <source>
        <dbReference type="ARBA" id="ARBA00003848"/>
    </source>
</evidence>
<evidence type="ECO:0000256" key="9">
    <source>
        <dbReference type="ARBA" id="ARBA00022977"/>
    </source>
</evidence>
<keyword evidence="9" id="KW-0784">Thiamine biosynthesis</keyword>
<evidence type="ECO:0000313" key="12">
    <source>
        <dbReference type="Proteomes" id="UP000032360"/>
    </source>
</evidence>
<dbReference type="InterPro" id="IPR013749">
    <property type="entry name" value="PM/HMP-P_kinase-1"/>
</dbReference>
<keyword evidence="7 11" id="KW-0418">Kinase</keyword>
<comment type="catalytic activity">
    <reaction evidence="2">
        <text>4-amino-2-methyl-5-(phosphooxymethyl)pyrimidine + ATP = 4-amino-2-methyl-5-(diphosphooxymethyl)pyrimidine + ADP</text>
        <dbReference type="Rhea" id="RHEA:19893"/>
        <dbReference type="ChEBI" id="CHEBI:30616"/>
        <dbReference type="ChEBI" id="CHEBI:57841"/>
        <dbReference type="ChEBI" id="CHEBI:58354"/>
        <dbReference type="ChEBI" id="CHEBI:456216"/>
        <dbReference type="EC" id="2.7.4.7"/>
    </reaction>
</comment>
<feature type="domain" description="Pyridoxamine kinase/Phosphomethylpyrimidine kinase" evidence="10">
    <location>
        <begin position="18"/>
        <end position="263"/>
    </location>
</feature>
<dbReference type="InterPro" id="IPR004399">
    <property type="entry name" value="HMP/HMP-P_kinase_dom"/>
</dbReference>
<evidence type="ECO:0000256" key="8">
    <source>
        <dbReference type="ARBA" id="ARBA00022840"/>
    </source>
</evidence>
<accession>A0A0D8HIN9</accession>
<dbReference type="SUPFAM" id="SSF53613">
    <property type="entry name" value="Ribokinase-like"/>
    <property type="match status" value="1"/>
</dbReference>
<dbReference type="EC" id="2.7.1.49" evidence="11"/>
<dbReference type="FunFam" id="3.40.1190.20:FF:000003">
    <property type="entry name" value="Phosphomethylpyrimidine kinase ThiD"/>
    <property type="match status" value="1"/>
</dbReference>
<dbReference type="EC" id="2.7.4.7" evidence="11"/>
<dbReference type="Pfam" id="PF08543">
    <property type="entry name" value="Phos_pyr_kin"/>
    <property type="match status" value="1"/>
</dbReference>
<organism evidence="11 12">
    <name type="scientific">Acidithrix ferrooxidans</name>
    <dbReference type="NCBI Taxonomy" id="1280514"/>
    <lineage>
        <taxon>Bacteria</taxon>
        <taxon>Bacillati</taxon>
        <taxon>Actinomycetota</taxon>
        <taxon>Acidimicrobiia</taxon>
        <taxon>Acidimicrobiales</taxon>
        <taxon>Acidimicrobiaceae</taxon>
        <taxon>Acidithrix</taxon>
    </lineage>
</organism>
<evidence type="ECO:0000259" key="10">
    <source>
        <dbReference type="Pfam" id="PF08543"/>
    </source>
</evidence>
<comment type="caution">
    <text evidence="11">The sequence shown here is derived from an EMBL/GenBank/DDBJ whole genome shotgun (WGS) entry which is preliminary data.</text>
</comment>
<comment type="catalytic activity">
    <reaction evidence="1">
        <text>4-amino-5-hydroxymethyl-2-methylpyrimidine + ATP = 4-amino-2-methyl-5-(phosphooxymethyl)pyrimidine + ADP + H(+)</text>
        <dbReference type="Rhea" id="RHEA:23096"/>
        <dbReference type="ChEBI" id="CHEBI:15378"/>
        <dbReference type="ChEBI" id="CHEBI:16892"/>
        <dbReference type="ChEBI" id="CHEBI:30616"/>
        <dbReference type="ChEBI" id="CHEBI:58354"/>
        <dbReference type="ChEBI" id="CHEBI:456216"/>
        <dbReference type="EC" id="2.7.1.49"/>
    </reaction>
</comment>
<dbReference type="NCBIfam" id="TIGR00097">
    <property type="entry name" value="HMP-P_kinase"/>
    <property type="match status" value="1"/>
</dbReference>
<dbReference type="GO" id="GO:0009228">
    <property type="term" value="P:thiamine biosynthetic process"/>
    <property type="evidence" value="ECO:0007669"/>
    <property type="project" value="UniProtKB-KW"/>
</dbReference>